<keyword evidence="2" id="KW-1185">Reference proteome</keyword>
<dbReference type="Proteomes" id="UP001528673">
    <property type="component" value="Unassembled WGS sequence"/>
</dbReference>
<dbReference type="EMBL" id="JAQSIP010000010">
    <property type="protein sequence ID" value="MDD0840585.1"/>
    <property type="molecule type" value="Genomic_DNA"/>
</dbReference>
<name>A0ABT5N2N9_9BURK</name>
<gene>
    <name evidence="1" type="ORF">PSQ40_18540</name>
</gene>
<evidence type="ECO:0000313" key="2">
    <source>
        <dbReference type="Proteomes" id="UP001528673"/>
    </source>
</evidence>
<organism evidence="1 2">
    <name type="scientific">Curvibacter cyanobacteriorum</name>
    <dbReference type="NCBI Taxonomy" id="3026422"/>
    <lineage>
        <taxon>Bacteria</taxon>
        <taxon>Pseudomonadati</taxon>
        <taxon>Pseudomonadota</taxon>
        <taxon>Betaproteobacteria</taxon>
        <taxon>Burkholderiales</taxon>
        <taxon>Comamonadaceae</taxon>
        <taxon>Curvibacter</taxon>
    </lineage>
</organism>
<protein>
    <submittedName>
        <fullName evidence="1">Uncharacterized protein</fullName>
    </submittedName>
</protein>
<evidence type="ECO:0000313" key="1">
    <source>
        <dbReference type="EMBL" id="MDD0840585.1"/>
    </source>
</evidence>
<accession>A0ABT5N2N9</accession>
<comment type="caution">
    <text evidence="1">The sequence shown here is derived from an EMBL/GenBank/DDBJ whole genome shotgun (WGS) entry which is preliminary data.</text>
</comment>
<sequence length="124" mass="13612">MSQALDYLVFDVSDDADEVHTFDAMASVWPAQWPALASEWRAVLHWARRHFGPEGPLDEGALWDVDVQAWVEASPVQPLGLDMAHADLAAGQHLPSDQRCTLTLSLSGGAEFAAALRQQFDLLD</sequence>
<reference evidence="1 2" key="1">
    <citation type="submission" date="2023-02" db="EMBL/GenBank/DDBJ databases">
        <title>Bacterial whole genomic sequence of Curvibacter sp. HBC61.</title>
        <authorList>
            <person name="Le V."/>
            <person name="Ko S.-R."/>
            <person name="Ahn C.-Y."/>
            <person name="Oh H.-M."/>
        </authorList>
    </citation>
    <scope>NUCLEOTIDE SEQUENCE [LARGE SCALE GENOMIC DNA]</scope>
    <source>
        <strain evidence="1 2">HBC61</strain>
    </source>
</reference>
<dbReference type="RefSeq" id="WP_273953371.1">
    <property type="nucleotide sequence ID" value="NZ_JAQSIP010000010.1"/>
</dbReference>
<proteinExistence type="predicted"/>